<keyword evidence="2" id="KW-1133">Transmembrane helix</keyword>
<feature type="transmembrane region" description="Helical" evidence="2">
    <location>
        <begin position="158"/>
        <end position="179"/>
    </location>
</feature>
<gene>
    <name evidence="3" type="ORF">DWX94_07555</name>
</gene>
<dbReference type="AlphaFoldDB" id="A0A3R5WNM7"/>
<keyword evidence="2" id="KW-0812">Transmembrane</keyword>
<dbReference type="OrthoDB" id="2087988at2"/>
<protein>
    <recommendedName>
        <fullName evidence="5">GGDEF domain-containing protein</fullName>
    </recommendedName>
</protein>
<evidence type="ECO:0000256" key="2">
    <source>
        <dbReference type="SAM" id="Phobius"/>
    </source>
</evidence>
<evidence type="ECO:0000313" key="3">
    <source>
        <dbReference type="EMBL" id="RGS42834.1"/>
    </source>
</evidence>
<proteinExistence type="predicted"/>
<keyword evidence="2" id="KW-0472">Membrane</keyword>
<name>A0A3R5WNM7_9FIRM</name>
<evidence type="ECO:0000313" key="4">
    <source>
        <dbReference type="Proteomes" id="UP000283295"/>
    </source>
</evidence>
<evidence type="ECO:0000256" key="1">
    <source>
        <dbReference type="SAM" id="Coils"/>
    </source>
</evidence>
<feature type="transmembrane region" description="Helical" evidence="2">
    <location>
        <begin position="15"/>
        <end position="35"/>
    </location>
</feature>
<keyword evidence="1" id="KW-0175">Coiled coil</keyword>
<organism evidence="3 4">
    <name type="scientific">Coprococcus eutactus</name>
    <dbReference type="NCBI Taxonomy" id="33043"/>
    <lineage>
        <taxon>Bacteria</taxon>
        <taxon>Bacillati</taxon>
        <taxon>Bacillota</taxon>
        <taxon>Clostridia</taxon>
        <taxon>Lachnospirales</taxon>
        <taxon>Lachnospiraceae</taxon>
        <taxon>Coprococcus</taxon>
    </lineage>
</organism>
<comment type="caution">
    <text evidence="3">The sequence shown here is derived from an EMBL/GenBank/DDBJ whole genome shotgun (WGS) entry which is preliminary data.</text>
</comment>
<accession>A0A3R5WNM7</accession>
<feature type="coiled-coil region" evidence="1">
    <location>
        <begin position="189"/>
        <end position="223"/>
    </location>
</feature>
<evidence type="ECO:0008006" key="5">
    <source>
        <dbReference type="Google" id="ProtNLM"/>
    </source>
</evidence>
<sequence length="356" mass="40362">MSRKAEKNKSYRGRVVAACAVVLFMIALETIYYGYHMKTNRDNILAAYKDYQSQMVSILAERLEGLGEKDMESVINEVVDISGSKWAFLIKADDIIFIKDTATTAELSNMTASGLDEYMSEQKGIVSTVAIAGSGYVVGIYADRSYVLSSYGVNDFEFYIVIAVIAAFLVLGGMVIEYAGRIGHMGRKVQRLEDELTARNEKFDEYERLTESYEEELRQKDIEPADKRSGRYYDMEVVDSLLSKSTDPELYPITFLFISVQMGDRYFSRDEIFGIMDFIKGCMGSNHVTAEMSKGNFVVLMYMTDMSTAEDIRDKMLESWKRTSANEAGAEIRTELRAVTDGDDPRKVFYGEEMDR</sequence>
<dbReference type="EMBL" id="QRVK01000015">
    <property type="protein sequence ID" value="RGS42834.1"/>
    <property type="molecule type" value="Genomic_DNA"/>
</dbReference>
<reference evidence="3 4" key="1">
    <citation type="submission" date="2018-08" db="EMBL/GenBank/DDBJ databases">
        <title>A genome reference for cultivated species of the human gut microbiota.</title>
        <authorList>
            <person name="Zou Y."/>
            <person name="Xue W."/>
            <person name="Luo G."/>
        </authorList>
    </citation>
    <scope>NUCLEOTIDE SEQUENCE [LARGE SCALE GENOMIC DNA]</scope>
    <source>
        <strain evidence="3 4">AF22-21</strain>
    </source>
</reference>
<dbReference type="Proteomes" id="UP000283295">
    <property type="component" value="Unassembled WGS sequence"/>
</dbReference>